<reference evidence="9 10" key="1">
    <citation type="submission" date="2016-10" db="EMBL/GenBank/DDBJ databases">
        <authorList>
            <person name="de Groot N.N."/>
        </authorList>
    </citation>
    <scope>NUCLEOTIDE SEQUENCE [LARGE SCALE GENOMIC DNA]</scope>
    <source>
        <strain evidence="9 10">DSM 21799</strain>
    </source>
</reference>
<dbReference type="AlphaFoldDB" id="A0A1H4J1V1"/>
<comment type="subunit">
    <text evidence="7">Part of the 50S ribosomal subunit.</text>
</comment>
<proteinExistence type="inferred from homology"/>
<dbReference type="GO" id="GO:0006412">
    <property type="term" value="P:translation"/>
    <property type="evidence" value="ECO:0007669"/>
    <property type="project" value="UniProtKB-UniRule"/>
</dbReference>
<keyword evidence="4 7" id="KW-0689">Ribosomal protein</keyword>
<dbReference type="OrthoDB" id="9803201at2"/>
<dbReference type="InterPro" id="IPR023574">
    <property type="entry name" value="Ribosomal_uL4_dom_sf"/>
</dbReference>
<evidence type="ECO:0000256" key="5">
    <source>
        <dbReference type="ARBA" id="ARBA00023274"/>
    </source>
</evidence>
<evidence type="ECO:0000256" key="3">
    <source>
        <dbReference type="ARBA" id="ARBA00022884"/>
    </source>
</evidence>
<dbReference type="STRING" id="640635.SAMN04489806_0438"/>
<gene>
    <name evidence="7" type="primary">rplD</name>
    <name evidence="9" type="ORF">SAMN04489806_0438</name>
</gene>
<evidence type="ECO:0000313" key="9">
    <source>
        <dbReference type="EMBL" id="SEB40223.1"/>
    </source>
</evidence>
<dbReference type="Gene3D" id="3.40.1370.10">
    <property type="match status" value="1"/>
</dbReference>
<comment type="function">
    <text evidence="7">One of the primary rRNA binding proteins, this protein initially binds near the 5'-end of the 23S rRNA. It is important during the early stages of 50S assembly. It makes multiple contacts with different domains of the 23S rRNA in the assembled 50S subunit and ribosome.</text>
</comment>
<dbReference type="GO" id="GO:1990904">
    <property type="term" value="C:ribonucleoprotein complex"/>
    <property type="evidence" value="ECO:0007669"/>
    <property type="project" value="UniProtKB-KW"/>
</dbReference>
<dbReference type="PANTHER" id="PTHR10746:SF6">
    <property type="entry name" value="LARGE RIBOSOMAL SUBUNIT PROTEIN UL4M"/>
    <property type="match status" value="1"/>
</dbReference>
<protein>
    <recommendedName>
        <fullName evidence="6 7">Large ribosomal subunit protein uL4</fullName>
    </recommendedName>
</protein>
<organism evidence="9 10">
    <name type="scientific">Paramicrobacterium humi</name>
    <dbReference type="NCBI Taxonomy" id="640635"/>
    <lineage>
        <taxon>Bacteria</taxon>
        <taxon>Bacillati</taxon>
        <taxon>Actinomycetota</taxon>
        <taxon>Actinomycetes</taxon>
        <taxon>Micrococcales</taxon>
        <taxon>Microbacteriaceae</taxon>
        <taxon>Paramicrobacterium</taxon>
    </lineage>
</organism>
<accession>A0A1H4J1V1</accession>
<dbReference type="RefSeq" id="WP_091179387.1">
    <property type="nucleotide sequence ID" value="NZ_FNRY01000001.1"/>
</dbReference>
<dbReference type="PANTHER" id="PTHR10746">
    <property type="entry name" value="50S RIBOSOMAL PROTEIN L4"/>
    <property type="match status" value="1"/>
</dbReference>
<evidence type="ECO:0000313" key="10">
    <source>
        <dbReference type="Proteomes" id="UP000199183"/>
    </source>
</evidence>
<dbReference type="GO" id="GO:0005840">
    <property type="term" value="C:ribosome"/>
    <property type="evidence" value="ECO:0007669"/>
    <property type="project" value="UniProtKB-KW"/>
</dbReference>
<evidence type="ECO:0000256" key="7">
    <source>
        <dbReference type="HAMAP-Rule" id="MF_01328"/>
    </source>
</evidence>
<comment type="similarity">
    <text evidence="1 7">Belongs to the universal ribosomal protein uL4 family.</text>
</comment>
<dbReference type="NCBIfam" id="TIGR03953">
    <property type="entry name" value="rplD_bact"/>
    <property type="match status" value="1"/>
</dbReference>
<dbReference type="FunFam" id="3.40.1370.10:FF:000004">
    <property type="entry name" value="50S ribosomal protein L4"/>
    <property type="match status" value="1"/>
</dbReference>
<dbReference type="Pfam" id="PF00573">
    <property type="entry name" value="Ribosomal_L4"/>
    <property type="match status" value="1"/>
</dbReference>
<dbReference type="InterPro" id="IPR013005">
    <property type="entry name" value="Ribosomal_uL4-like"/>
</dbReference>
<name>A0A1H4J1V1_9MICO</name>
<dbReference type="GO" id="GO:0019843">
    <property type="term" value="F:rRNA binding"/>
    <property type="evidence" value="ECO:0007669"/>
    <property type="project" value="UniProtKB-UniRule"/>
</dbReference>
<evidence type="ECO:0000256" key="6">
    <source>
        <dbReference type="ARBA" id="ARBA00035244"/>
    </source>
</evidence>
<comment type="function">
    <text evidence="7">Forms part of the polypeptide exit tunnel.</text>
</comment>
<dbReference type="InterPro" id="IPR002136">
    <property type="entry name" value="Ribosomal_uL4"/>
</dbReference>
<keyword evidence="5 7" id="KW-0687">Ribonucleoprotein</keyword>
<evidence type="ECO:0000256" key="4">
    <source>
        <dbReference type="ARBA" id="ARBA00022980"/>
    </source>
</evidence>
<keyword evidence="3 7" id="KW-0694">RNA-binding</keyword>
<evidence type="ECO:0000256" key="8">
    <source>
        <dbReference type="SAM" id="MobiDB-lite"/>
    </source>
</evidence>
<dbReference type="HAMAP" id="MF_01328_B">
    <property type="entry name" value="Ribosomal_uL4_B"/>
    <property type="match status" value="1"/>
</dbReference>
<evidence type="ECO:0000256" key="1">
    <source>
        <dbReference type="ARBA" id="ARBA00010528"/>
    </source>
</evidence>
<keyword evidence="10" id="KW-1185">Reference proteome</keyword>
<sequence length="229" mass="24153">MATSLDVLDTKGNKAGSVDLPAEVFDVQTNIPLIHQVVVAQQAAARQGTHKTKGRGEVSGSGSKPFKQKGTGRARQGSVRMPQHIGGGVVHGPVPRDYAQRTPKKMIAAALRGSLSDRARGGRIHVVETFAVADERLTKNAAEYLSKVVQSKNVLIVLERGDDVSLRAVRNIPSVHVLSYDQLNAYDVLVSDDIVFTKGAFDGFVAGPASGKSVKAAASSAEATEEVSA</sequence>
<evidence type="ECO:0000256" key="2">
    <source>
        <dbReference type="ARBA" id="ARBA00022730"/>
    </source>
</evidence>
<keyword evidence="2 7" id="KW-0699">rRNA-binding</keyword>
<dbReference type="EMBL" id="FNRY01000001">
    <property type="protein sequence ID" value="SEB40223.1"/>
    <property type="molecule type" value="Genomic_DNA"/>
</dbReference>
<dbReference type="SUPFAM" id="SSF52166">
    <property type="entry name" value="Ribosomal protein L4"/>
    <property type="match status" value="1"/>
</dbReference>
<dbReference type="GO" id="GO:0003735">
    <property type="term" value="F:structural constituent of ribosome"/>
    <property type="evidence" value="ECO:0007669"/>
    <property type="project" value="InterPro"/>
</dbReference>
<feature type="region of interest" description="Disordered" evidence="8">
    <location>
        <begin position="45"/>
        <end position="94"/>
    </location>
</feature>
<dbReference type="Proteomes" id="UP000199183">
    <property type="component" value="Unassembled WGS sequence"/>
</dbReference>